<reference evidence="11" key="1">
    <citation type="journal article" date="2014" name="J. Mol. Evol.">
        <title>Pheromone Receptor Evolution in the Cryptic Leafroller Species, Ctenopseustis obliquana and C. herana.</title>
        <authorList>
            <person name="Steinwender B."/>
            <person name="Thrimawithana A.H."/>
            <person name="Crowhurst R.N."/>
            <person name="Newcomb R.D."/>
        </authorList>
    </citation>
    <scope>NUCLEOTIDE SEQUENCE</scope>
</reference>
<dbReference type="PANTHER" id="PTHR21137">
    <property type="entry name" value="ODORANT RECEPTOR"/>
    <property type="match status" value="1"/>
</dbReference>
<evidence type="ECO:0000256" key="1">
    <source>
        <dbReference type="ARBA" id="ARBA00004651"/>
    </source>
</evidence>
<protein>
    <recommendedName>
        <fullName evidence="10">Odorant receptor</fullName>
    </recommendedName>
</protein>
<comment type="similarity">
    <text evidence="10">Belongs to the insect chemoreceptor superfamily. Heteromeric odorant receptor channel (TC 1.A.69) family.</text>
</comment>
<dbReference type="GO" id="GO:0005549">
    <property type="term" value="F:odorant binding"/>
    <property type="evidence" value="ECO:0007669"/>
    <property type="project" value="InterPro"/>
</dbReference>
<dbReference type="AlphaFoldDB" id="A0A097ITY0"/>
<dbReference type="GO" id="GO:0007165">
    <property type="term" value="P:signal transduction"/>
    <property type="evidence" value="ECO:0007669"/>
    <property type="project" value="UniProtKB-KW"/>
</dbReference>
<dbReference type="EMBL" id="KM597217">
    <property type="protein sequence ID" value="AIT69894.1"/>
    <property type="molecule type" value="mRNA"/>
</dbReference>
<keyword evidence="7 10" id="KW-0472">Membrane</keyword>
<evidence type="ECO:0000256" key="7">
    <source>
        <dbReference type="ARBA" id="ARBA00023136"/>
    </source>
</evidence>
<keyword evidence="9 10" id="KW-0807">Transducer</keyword>
<feature type="transmembrane region" description="Helical" evidence="10">
    <location>
        <begin position="320"/>
        <end position="342"/>
    </location>
</feature>
<dbReference type="Pfam" id="PF02949">
    <property type="entry name" value="7tm_6"/>
    <property type="match status" value="1"/>
</dbReference>
<keyword evidence="2" id="KW-1003">Cell membrane</keyword>
<dbReference type="GO" id="GO:0004984">
    <property type="term" value="F:olfactory receptor activity"/>
    <property type="evidence" value="ECO:0007669"/>
    <property type="project" value="InterPro"/>
</dbReference>
<feature type="transmembrane region" description="Helical" evidence="10">
    <location>
        <begin position="68"/>
        <end position="88"/>
    </location>
</feature>
<accession>A0A097ITY0</accession>
<evidence type="ECO:0000256" key="6">
    <source>
        <dbReference type="ARBA" id="ARBA00022989"/>
    </source>
</evidence>
<comment type="subcellular location">
    <subcellularLocation>
        <location evidence="1 10">Cell membrane</location>
        <topology evidence="1 10">Multi-pass membrane protein</topology>
    </subcellularLocation>
</comment>
<comment type="caution">
    <text evidence="10">Lacks conserved residue(s) required for the propagation of feature annotation.</text>
</comment>
<dbReference type="GO" id="GO:0005886">
    <property type="term" value="C:plasma membrane"/>
    <property type="evidence" value="ECO:0007669"/>
    <property type="project" value="UniProtKB-SubCell"/>
</dbReference>
<name>A0A097ITY0_9NEOP</name>
<evidence type="ECO:0000256" key="10">
    <source>
        <dbReference type="RuleBase" id="RU351113"/>
    </source>
</evidence>
<evidence type="ECO:0000256" key="4">
    <source>
        <dbReference type="ARBA" id="ARBA00022692"/>
    </source>
</evidence>
<evidence type="ECO:0000313" key="11">
    <source>
        <dbReference type="EMBL" id="AIT69894.1"/>
    </source>
</evidence>
<dbReference type="PANTHER" id="PTHR21137:SF35">
    <property type="entry name" value="ODORANT RECEPTOR 19A-RELATED"/>
    <property type="match status" value="1"/>
</dbReference>
<sequence length="415" mass="47356">MDVFNLRYMKRIRFTLRSVGAWPNHVFEDPPTSKLAAISKYGYTSFLFTNCFIAIVAQAVYLVNNKGILPFIDLGQTFLTLLLSFVYIQRTTVPIQTAYQELVQEFALKFHLIHHKNTTDFSAKMNDKVNKICEIATIVAHLQAYISAFMFNIAPLCMNYGAGMLSSDRPVNATFDHSVYYALPVDQNNGFWFTIISVYNWYVSYNLACVFTCQDLQICVFVFHIWGHLTIFEHNLNYFPRPKTRAGSKTEPLRYSNEENVEVATELKEIIKYYLMIKQFITKTSDTFSVTLCVYLGFHLVSDCILLLECSTLEIDALAKYGFLTLALYQLLIQLSVVFELISSKGDGLADAVYGLPWECMDNGNRRTVLILLQIVQQSLSLKACGMVPVGVLTMHAILKTSFSYFLMLRTFANL</sequence>
<proteinExistence type="evidence at transcript level"/>
<evidence type="ECO:0000256" key="2">
    <source>
        <dbReference type="ARBA" id="ARBA00022475"/>
    </source>
</evidence>
<keyword evidence="5 10" id="KW-0552">Olfaction</keyword>
<organism evidence="11">
    <name type="scientific">Ctenopseustis herana</name>
    <dbReference type="NCBI Taxonomy" id="65029"/>
    <lineage>
        <taxon>Eukaryota</taxon>
        <taxon>Metazoa</taxon>
        <taxon>Ecdysozoa</taxon>
        <taxon>Arthropoda</taxon>
        <taxon>Hexapoda</taxon>
        <taxon>Insecta</taxon>
        <taxon>Pterygota</taxon>
        <taxon>Neoptera</taxon>
        <taxon>Endopterygota</taxon>
        <taxon>Lepidoptera</taxon>
        <taxon>Glossata</taxon>
        <taxon>Ditrysia</taxon>
        <taxon>Tortricoidea</taxon>
        <taxon>Tortricidae</taxon>
        <taxon>Tortricinae</taxon>
        <taxon>Ctenopseustis</taxon>
    </lineage>
</organism>
<keyword evidence="8 10" id="KW-0675">Receptor</keyword>
<keyword evidence="6 10" id="KW-1133">Transmembrane helix</keyword>
<feature type="transmembrane region" description="Helical" evidence="10">
    <location>
        <begin position="41"/>
        <end position="62"/>
    </location>
</feature>
<keyword evidence="3 10" id="KW-0716">Sensory transduction</keyword>
<keyword evidence="4 10" id="KW-0812">Transmembrane</keyword>
<dbReference type="InterPro" id="IPR004117">
    <property type="entry name" value="7tm6_olfct_rcpt"/>
</dbReference>
<evidence type="ECO:0000256" key="3">
    <source>
        <dbReference type="ARBA" id="ARBA00022606"/>
    </source>
</evidence>
<evidence type="ECO:0000256" key="8">
    <source>
        <dbReference type="ARBA" id="ARBA00023170"/>
    </source>
</evidence>
<evidence type="ECO:0000256" key="9">
    <source>
        <dbReference type="ARBA" id="ARBA00023224"/>
    </source>
</evidence>
<evidence type="ECO:0000256" key="5">
    <source>
        <dbReference type="ARBA" id="ARBA00022725"/>
    </source>
</evidence>